<dbReference type="EMBL" id="JAJSOF020000027">
    <property type="protein sequence ID" value="KAJ4434168.1"/>
    <property type="molecule type" value="Genomic_DNA"/>
</dbReference>
<keyword evidence="2" id="KW-1185">Reference proteome</keyword>
<name>A0ABQ8SJJ3_PERAM</name>
<accession>A0ABQ8SJJ3</accession>
<organism evidence="1 2">
    <name type="scientific">Periplaneta americana</name>
    <name type="common">American cockroach</name>
    <name type="synonym">Blatta americana</name>
    <dbReference type="NCBI Taxonomy" id="6978"/>
    <lineage>
        <taxon>Eukaryota</taxon>
        <taxon>Metazoa</taxon>
        <taxon>Ecdysozoa</taxon>
        <taxon>Arthropoda</taxon>
        <taxon>Hexapoda</taxon>
        <taxon>Insecta</taxon>
        <taxon>Pterygota</taxon>
        <taxon>Neoptera</taxon>
        <taxon>Polyneoptera</taxon>
        <taxon>Dictyoptera</taxon>
        <taxon>Blattodea</taxon>
        <taxon>Blattoidea</taxon>
        <taxon>Blattidae</taxon>
        <taxon>Blattinae</taxon>
        <taxon>Periplaneta</taxon>
    </lineage>
</organism>
<evidence type="ECO:0000313" key="2">
    <source>
        <dbReference type="Proteomes" id="UP001148838"/>
    </source>
</evidence>
<protein>
    <submittedName>
        <fullName evidence="1">Uncharacterized protein</fullName>
    </submittedName>
</protein>
<dbReference type="Proteomes" id="UP001148838">
    <property type="component" value="Unassembled WGS sequence"/>
</dbReference>
<reference evidence="1 2" key="1">
    <citation type="journal article" date="2022" name="Allergy">
        <title>Genome assembly and annotation of Periplaneta americana reveal a comprehensive cockroach allergen profile.</title>
        <authorList>
            <person name="Wang L."/>
            <person name="Xiong Q."/>
            <person name="Saelim N."/>
            <person name="Wang L."/>
            <person name="Nong W."/>
            <person name="Wan A.T."/>
            <person name="Shi M."/>
            <person name="Liu X."/>
            <person name="Cao Q."/>
            <person name="Hui J.H.L."/>
            <person name="Sookrung N."/>
            <person name="Leung T.F."/>
            <person name="Tungtrongchitr A."/>
            <person name="Tsui S.K.W."/>
        </authorList>
    </citation>
    <scope>NUCLEOTIDE SEQUENCE [LARGE SCALE GENOMIC DNA]</scope>
    <source>
        <strain evidence="1">PWHHKU_190912</strain>
    </source>
</reference>
<evidence type="ECO:0000313" key="1">
    <source>
        <dbReference type="EMBL" id="KAJ4434168.1"/>
    </source>
</evidence>
<comment type="caution">
    <text evidence="1">The sequence shown here is derived from an EMBL/GenBank/DDBJ whole genome shotgun (WGS) entry which is preliminary data.</text>
</comment>
<sequence length="275" mass="30998">MINDIIKRALLSAGFPTILEPIGINRSDGKRPDGSTLTPWSKGKSLLGDATGYKTFASSYLSKTSKLAGSAAASAVTIKRNKYLDLLDRYNFVVFAVESMGPWCSEANCETWTVTLTDEHKLRVFENKVLRKIYVAKRDEVIGEWRKLHNTELHALYSSPDIIRNIKARRLRWAGHVALVGEYRIDNNITLPNPYPSRISNQPCSKKHAVEELAASYGHEVLRFPPYHCVLNPLGMLNVMFYLTTLTTAEVISASPVCRNFILQEFFFMPVNLLT</sequence>
<proteinExistence type="predicted"/>
<gene>
    <name evidence="1" type="ORF">ANN_16490</name>
</gene>